<dbReference type="RefSeq" id="XP_064722133.1">
    <property type="nucleotide sequence ID" value="XM_064866061.1"/>
</dbReference>
<dbReference type="Proteomes" id="UP001432216">
    <property type="component" value="Chromosome 7"/>
</dbReference>
<dbReference type="GeneID" id="89991009"/>
<evidence type="ECO:0000313" key="2">
    <source>
        <dbReference type="Proteomes" id="UP001432216"/>
    </source>
</evidence>
<protein>
    <recommendedName>
        <fullName evidence="3">F-box domain-containing protein</fullName>
    </recommendedName>
</protein>
<dbReference type="EMBL" id="CP143812">
    <property type="protein sequence ID" value="WVO22894.1"/>
    <property type="molecule type" value="Genomic_DNA"/>
</dbReference>
<dbReference type="InterPro" id="IPR022235">
    <property type="entry name" value="DUF3760"/>
</dbReference>
<keyword evidence="2" id="KW-1185">Reference proteome</keyword>
<evidence type="ECO:0008006" key="3">
    <source>
        <dbReference type="Google" id="ProtNLM"/>
    </source>
</evidence>
<proteinExistence type="predicted"/>
<organism evidence="1 2">
    <name type="scientific">Cryptococcus decagattii</name>
    <dbReference type="NCBI Taxonomy" id="1859122"/>
    <lineage>
        <taxon>Eukaryota</taxon>
        <taxon>Fungi</taxon>
        <taxon>Dikarya</taxon>
        <taxon>Basidiomycota</taxon>
        <taxon>Agaricomycotina</taxon>
        <taxon>Tremellomycetes</taxon>
        <taxon>Tremellales</taxon>
        <taxon>Cryptococcaceae</taxon>
        <taxon>Cryptococcus</taxon>
        <taxon>Cryptococcus gattii species complex</taxon>
    </lineage>
</organism>
<sequence length="421" mass="48235">MIGSSVRPVVDSLFVLHRRMNNLTVVVSAYPHLPSPLLLNVASVFQFMGLRTLRCISLSLTNSLSNFCTMSSFKQHKQSELVLPLDSLLPVHDYIIHHLSFIAPLKTLTLSKYYYRHTIPILYHTVPITSKSLYGLLWSVHKDARARTLKAFSNTRVIRLINLDGIWTYHHLSMTDPKFSETPEEYNNLLSNVRRIEFMWEASLSPFYTLYNQAYPDQPAYRATIQRLVPSPCKELVIHLKNNDGLSGGDFDFKREISEMLKHHSSRIVTIILHLDLLATLSYYHLLEACACCWKEGKLQRVIINLSDVDHFSPSSSPGSDFCRLLYAVISKFNSRHLGNILGNSVQESVVDILEIYIPRADSVREYLKACDLKSHRENRIERAVKISELEKDILEEYAAESLPLSVHIRGSFPFQECPKS</sequence>
<name>A0ABZ2AXH5_9TREE</name>
<gene>
    <name evidence="1" type="ORF">IAS62_004237</name>
</gene>
<accession>A0ABZ2AXH5</accession>
<dbReference type="Pfam" id="PF12586">
    <property type="entry name" value="DUF3760"/>
    <property type="match status" value="1"/>
</dbReference>
<evidence type="ECO:0000313" key="1">
    <source>
        <dbReference type="EMBL" id="WVO22894.1"/>
    </source>
</evidence>
<reference evidence="1 2" key="1">
    <citation type="submission" date="2024-01" db="EMBL/GenBank/DDBJ databases">
        <title>Comparative genomics of Cryptococcus and Kwoniella reveals pathogenesis evolution and contrasting modes of karyotype evolution via chromosome fusion or intercentromeric recombination.</title>
        <authorList>
            <person name="Coelho M.A."/>
            <person name="David-Palma M."/>
            <person name="Shea T."/>
            <person name="Bowers K."/>
            <person name="McGinley-Smith S."/>
            <person name="Mohammad A.W."/>
            <person name="Gnirke A."/>
            <person name="Yurkov A.M."/>
            <person name="Nowrousian M."/>
            <person name="Sun S."/>
            <person name="Cuomo C.A."/>
            <person name="Heitman J."/>
        </authorList>
    </citation>
    <scope>NUCLEOTIDE SEQUENCE [LARGE SCALE GENOMIC DNA]</scope>
    <source>
        <strain evidence="1 2">7685027</strain>
    </source>
</reference>